<organism evidence="2 3">
    <name type="scientific">Cohnella ginsengisoli</name>
    <dbReference type="NCBI Taxonomy" id="425004"/>
    <lineage>
        <taxon>Bacteria</taxon>
        <taxon>Bacillati</taxon>
        <taxon>Bacillota</taxon>
        <taxon>Bacilli</taxon>
        <taxon>Bacillales</taxon>
        <taxon>Paenibacillaceae</taxon>
        <taxon>Cohnella</taxon>
    </lineage>
</organism>
<dbReference type="Gene3D" id="3.40.50.1110">
    <property type="entry name" value="SGNH hydrolase"/>
    <property type="match status" value="1"/>
</dbReference>
<reference evidence="2 3" key="1">
    <citation type="submission" date="2022-10" db="EMBL/GenBank/DDBJ databases">
        <title>Comparative genomic analysis of Cohnella hashimotonis sp. nov., isolated from the International Space Station.</title>
        <authorList>
            <person name="Simpson A."/>
            <person name="Venkateswaran K."/>
        </authorList>
    </citation>
    <scope>NUCLEOTIDE SEQUENCE [LARGE SCALE GENOMIC DNA]</scope>
    <source>
        <strain evidence="2 3">DSM 18997</strain>
    </source>
</reference>
<dbReference type="PANTHER" id="PTHR30383:SF5">
    <property type="entry name" value="SGNH HYDROLASE-TYPE ESTERASE DOMAIN-CONTAINING PROTEIN"/>
    <property type="match status" value="1"/>
</dbReference>
<dbReference type="CDD" id="cd01834">
    <property type="entry name" value="SGNH_hydrolase_like_2"/>
    <property type="match status" value="1"/>
</dbReference>
<dbReference type="RefSeq" id="WP_277568745.1">
    <property type="nucleotide sequence ID" value="NZ_JAPDHZ010000008.1"/>
</dbReference>
<dbReference type="GO" id="GO:0004622">
    <property type="term" value="F:phosphatidylcholine lysophospholipase activity"/>
    <property type="evidence" value="ECO:0007669"/>
    <property type="project" value="TreeGrafter"/>
</dbReference>
<evidence type="ECO:0000259" key="1">
    <source>
        <dbReference type="Pfam" id="PF13472"/>
    </source>
</evidence>
<dbReference type="PANTHER" id="PTHR30383">
    <property type="entry name" value="THIOESTERASE 1/PROTEASE 1/LYSOPHOSPHOLIPASE L1"/>
    <property type="match status" value="1"/>
</dbReference>
<comment type="caution">
    <text evidence="2">The sequence shown here is derived from an EMBL/GenBank/DDBJ whole genome shotgun (WGS) entry which is preliminary data.</text>
</comment>
<gene>
    <name evidence="2" type="ORF">OMP38_32600</name>
</gene>
<proteinExistence type="predicted"/>
<evidence type="ECO:0000313" key="2">
    <source>
        <dbReference type="EMBL" id="MDG0795042.1"/>
    </source>
</evidence>
<protein>
    <submittedName>
        <fullName evidence="2">SGNH/GDSL hydrolase family protein</fullName>
    </submittedName>
</protein>
<dbReference type="SUPFAM" id="SSF52266">
    <property type="entry name" value="SGNH hydrolase"/>
    <property type="match status" value="1"/>
</dbReference>
<dbReference type="AlphaFoldDB" id="A0A9X4KML2"/>
<dbReference type="Pfam" id="PF13472">
    <property type="entry name" value="Lipase_GDSL_2"/>
    <property type="match status" value="1"/>
</dbReference>
<name>A0A9X4KML2_9BACL</name>
<dbReference type="EMBL" id="JAPDHZ010000008">
    <property type="protein sequence ID" value="MDG0795042.1"/>
    <property type="molecule type" value="Genomic_DNA"/>
</dbReference>
<dbReference type="InterPro" id="IPR013830">
    <property type="entry name" value="SGNH_hydro"/>
</dbReference>
<dbReference type="InterPro" id="IPR036514">
    <property type="entry name" value="SGNH_hydro_sf"/>
</dbReference>
<keyword evidence="3" id="KW-1185">Reference proteome</keyword>
<accession>A0A9X4KML2</accession>
<dbReference type="Proteomes" id="UP001153387">
    <property type="component" value="Unassembled WGS sequence"/>
</dbReference>
<feature type="domain" description="SGNH hydrolase-type esterase" evidence="1">
    <location>
        <begin position="19"/>
        <end position="226"/>
    </location>
</feature>
<evidence type="ECO:0000313" key="3">
    <source>
        <dbReference type="Proteomes" id="UP001153387"/>
    </source>
</evidence>
<keyword evidence="2" id="KW-0378">Hydrolase</keyword>
<dbReference type="InterPro" id="IPR051532">
    <property type="entry name" value="Ester_Hydrolysis_Enzymes"/>
</dbReference>
<sequence length="316" mass="34442">MEPFYGKDKPLPESLRIVFLGDSITDDGTYIAYLDAYFRQHAPASRIELINLGVSSETASGLSEPFHPFPRPCVHDRLARALAETRPDWVVVCYGMNDAIYHPLSEERFDAYKDGLLRLLGQIRQAGAKAIAMTPPPFDPASLPDGANRLLPEGRPESAYSYETPYADYEQVLKRYADWVLSLSEEAADATVSIHDELLAHVAAERAADPAYLSGDGIHPFAPGHAVMAQSILRTLFGVAPESAEAFAAAMEGSAYFELVLQRHRLVSAAWKEHVGHTNPNKAEGALPLAEAKAEAQALEARIRELAADSNASPTS</sequence>